<gene>
    <name evidence="12" type="primary">ORF125076</name>
</gene>
<dbReference type="GO" id="GO:0030030">
    <property type="term" value="P:cell projection organization"/>
    <property type="evidence" value="ECO:0007669"/>
    <property type="project" value="UniProtKB-KW"/>
</dbReference>
<keyword evidence="3" id="KW-0805">Transcription regulation</keyword>
<dbReference type="GO" id="GO:0000978">
    <property type="term" value="F:RNA polymerase II cis-regulatory region sequence-specific DNA binding"/>
    <property type="evidence" value="ECO:0007669"/>
    <property type="project" value="TreeGrafter"/>
</dbReference>
<name>A0A0B7AKZ2_9EUPU</name>
<protein>
    <recommendedName>
        <fullName evidence="11">Fork-head domain-containing protein</fullName>
    </recommendedName>
</protein>
<keyword evidence="4 9" id="KW-0238">DNA-binding</keyword>
<comment type="subcellular location">
    <subcellularLocation>
        <location evidence="1 9">Nucleus</location>
    </subcellularLocation>
</comment>
<proteinExistence type="inferred from homology"/>
<reference evidence="12" key="1">
    <citation type="submission" date="2014-12" db="EMBL/GenBank/DDBJ databases">
        <title>Insight into the proteome of Arion vulgaris.</title>
        <authorList>
            <person name="Aradska J."/>
            <person name="Bulat T."/>
            <person name="Smidak R."/>
            <person name="Sarate P."/>
            <person name="Gangsoo J."/>
            <person name="Sialana F."/>
            <person name="Bilban M."/>
            <person name="Lubec G."/>
        </authorList>
    </citation>
    <scope>NUCLEOTIDE SEQUENCE</scope>
    <source>
        <tissue evidence="12">Skin</tissue>
    </source>
</reference>
<dbReference type="CDD" id="cd20023">
    <property type="entry name" value="FH_FOXJ1"/>
    <property type="match status" value="1"/>
</dbReference>
<dbReference type="SMART" id="SM00339">
    <property type="entry name" value="FH"/>
    <property type="match status" value="1"/>
</dbReference>
<evidence type="ECO:0000256" key="5">
    <source>
        <dbReference type="ARBA" id="ARBA00023159"/>
    </source>
</evidence>
<dbReference type="InterPro" id="IPR030456">
    <property type="entry name" value="TF_fork_head_CS_2"/>
</dbReference>
<keyword evidence="5" id="KW-0010">Activator</keyword>
<dbReference type="PANTHER" id="PTHR46805">
    <property type="entry name" value="FORKHEAD BOX PROTEIN J1"/>
    <property type="match status" value="1"/>
</dbReference>
<evidence type="ECO:0000256" key="1">
    <source>
        <dbReference type="ARBA" id="ARBA00004123"/>
    </source>
</evidence>
<dbReference type="InterPro" id="IPR036390">
    <property type="entry name" value="WH_DNA-bd_sf"/>
</dbReference>
<feature type="domain" description="Fork-head" evidence="11">
    <location>
        <begin position="116"/>
        <end position="210"/>
    </location>
</feature>
<dbReference type="InterPro" id="IPR018122">
    <property type="entry name" value="TF_fork_head_CS_1"/>
</dbReference>
<evidence type="ECO:0000256" key="7">
    <source>
        <dbReference type="ARBA" id="ARBA00023242"/>
    </source>
</evidence>
<evidence type="ECO:0000313" key="12">
    <source>
        <dbReference type="EMBL" id="CEK81247.1"/>
    </source>
</evidence>
<dbReference type="PROSITE" id="PS00657">
    <property type="entry name" value="FORK_HEAD_1"/>
    <property type="match status" value="1"/>
</dbReference>
<dbReference type="InterPro" id="IPR001766">
    <property type="entry name" value="Fork_head_dom"/>
</dbReference>
<dbReference type="PRINTS" id="PR00053">
    <property type="entry name" value="FORKHEAD"/>
</dbReference>
<feature type="DNA-binding region" description="Fork-head" evidence="9">
    <location>
        <begin position="116"/>
        <end position="210"/>
    </location>
</feature>
<dbReference type="SUPFAM" id="SSF46785">
    <property type="entry name" value="Winged helix' DNA-binding domain"/>
    <property type="match status" value="1"/>
</dbReference>
<keyword evidence="2" id="KW-0970">Cilium biogenesis/degradation</keyword>
<dbReference type="FunFam" id="1.10.10.10:FF:000030">
    <property type="entry name" value="Forkhead box protein K2"/>
    <property type="match status" value="1"/>
</dbReference>
<dbReference type="PANTHER" id="PTHR46805:SF1">
    <property type="entry name" value="FORKHEAD BOX PROTEIN J1"/>
    <property type="match status" value="1"/>
</dbReference>
<dbReference type="Pfam" id="PF00250">
    <property type="entry name" value="Forkhead"/>
    <property type="match status" value="1"/>
</dbReference>
<evidence type="ECO:0000256" key="3">
    <source>
        <dbReference type="ARBA" id="ARBA00023015"/>
    </source>
</evidence>
<organism evidence="12">
    <name type="scientific">Arion vulgaris</name>
    <dbReference type="NCBI Taxonomy" id="1028688"/>
    <lineage>
        <taxon>Eukaryota</taxon>
        <taxon>Metazoa</taxon>
        <taxon>Spiralia</taxon>
        <taxon>Lophotrochozoa</taxon>
        <taxon>Mollusca</taxon>
        <taxon>Gastropoda</taxon>
        <taxon>Heterobranchia</taxon>
        <taxon>Euthyneura</taxon>
        <taxon>Panpulmonata</taxon>
        <taxon>Eupulmonata</taxon>
        <taxon>Stylommatophora</taxon>
        <taxon>Helicina</taxon>
        <taxon>Arionoidea</taxon>
        <taxon>Arionidae</taxon>
        <taxon>Arion</taxon>
    </lineage>
</organism>
<dbReference type="InterPro" id="IPR047512">
    <property type="entry name" value="FH_FOXJ1"/>
</dbReference>
<sequence length="427" mass="48285">MSQCSFLATRFQQNWIDRHPQDSDHTDFNLDDSLTSLGWLQNLRVSEFAQSKQNCNVSSKLDSNRSFIKQEFCSSPIISTNLQSSDPYLGIQVSAKASVVGSSYSINDHKTYMHVKPPYSYASLICMAMKATGKSKISLASIYTWITDNFEYYRLSDISWQNSIRHNLSLNKCFEKVARRKDEPGKGGFWRIKPEYSNLMDNVVVKHRCDSSDTSPSPPLKRFRLDENSTLRASSRKRDRADKLLSNCSSDFDTNEEDSDSSLNLKGDLNWTNLLSQDIEIDGQTIKTEDILDECENSPFLPMSPPCSETTSDDLGLDFLSHTVFNMNLPLDFQTNDPLDLSVQGTTIRPPDWWTADDNNNMININNNEDYNNNINVNSGLNTPSPPSPDSEEEDTIWGENLKLGSSGNSFDLDSLFAFDKIPNSKQ</sequence>
<dbReference type="GO" id="GO:0005634">
    <property type="term" value="C:nucleus"/>
    <property type="evidence" value="ECO:0007669"/>
    <property type="project" value="UniProtKB-SubCell"/>
</dbReference>
<dbReference type="PROSITE" id="PS00658">
    <property type="entry name" value="FORK_HEAD_2"/>
    <property type="match status" value="1"/>
</dbReference>
<evidence type="ECO:0000256" key="6">
    <source>
        <dbReference type="ARBA" id="ARBA00023163"/>
    </source>
</evidence>
<evidence type="ECO:0000256" key="4">
    <source>
        <dbReference type="ARBA" id="ARBA00023125"/>
    </source>
</evidence>
<dbReference type="EMBL" id="HACG01034382">
    <property type="protein sequence ID" value="CEK81247.1"/>
    <property type="molecule type" value="Transcribed_RNA"/>
</dbReference>
<dbReference type="AlphaFoldDB" id="A0A0B7AKZ2"/>
<dbReference type="GO" id="GO:0000981">
    <property type="term" value="F:DNA-binding transcription factor activity, RNA polymerase II-specific"/>
    <property type="evidence" value="ECO:0007669"/>
    <property type="project" value="TreeGrafter"/>
</dbReference>
<dbReference type="Gene3D" id="1.10.10.10">
    <property type="entry name" value="Winged helix-like DNA-binding domain superfamily/Winged helix DNA-binding domain"/>
    <property type="match status" value="1"/>
</dbReference>
<feature type="region of interest" description="Disordered" evidence="10">
    <location>
        <begin position="376"/>
        <end position="411"/>
    </location>
</feature>
<keyword evidence="7 9" id="KW-0539">Nucleus</keyword>
<evidence type="ECO:0000259" key="11">
    <source>
        <dbReference type="PROSITE" id="PS50039"/>
    </source>
</evidence>
<dbReference type="PROSITE" id="PS50039">
    <property type="entry name" value="FORK_HEAD_3"/>
    <property type="match status" value="1"/>
</dbReference>
<evidence type="ECO:0000256" key="2">
    <source>
        <dbReference type="ARBA" id="ARBA00022794"/>
    </source>
</evidence>
<dbReference type="InterPro" id="IPR047513">
    <property type="entry name" value="FOXJ1"/>
</dbReference>
<evidence type="ECO:0000256" key="8">
    <source>
        <dbReference type="ARBA" id="ARBA00034770"/>
    </source>
</evidence>
<comment type="similarity">
    <text evidence="8">Belongs to the FOXJ1 family.</text>
</comment>
<evidence type="ECO:0000256" key="10">
    <source>
        <dbReference type="SAM" id="MobiDB-lite"/>
    </source>
</evidence>
<accession>A0A0B7AKZ2</accession>
<evidence type="ECO:0000256" key="9">
    <source>
        <dbReference type="PROSITE-ProRule" id="PRU00089"/>
    </source>
</evidence>
<dbReference type="InterPro" id="IPR036388">
    <property type="entry name" value="WH-like_DNA-bd_sf"/>
</dbReference>
<keyword evidence="6" id="KW-0804">Transcription</keyword>